<evidence type="ECO:0000256" key="5">
    <source>
        <dbReference type="ARBA" id="ARBA00022605"/>
    </source>
</evidence>
<accession>A0A1G6P2F1</accession>
<dbReference type="OrthoDB" id="9769912at2"/>
<dbReference type="InterPro" id="IPR013750">
    <property type="entry name" value="GHMP_kinase_C_dom"/>
</dbReference>
<reference evidence="17" key="1">
    <citation type="submission" date="2016-10" db="EMBL/GenBank/DDBJ databases">
        <authorList>
            <person name="Varghese N."/>
            <person name="Submissions S."/>
        </authorList>
    </citation>
    <scope>NUCLEOTIDE SEQUENCE [LARGE SCALE GENOMIC DNA]</scope>
    <source>
        <strain evidence="17">DSM 11005</strain>
    </source>
</reference>
<comment type="catalytic activity">
    <reaction evidence="11 13">
        <text>L-homoserine + ATP = O-phospho-L-homoserine + ADP + H(+)</text>
        <dbReference type="Rhea" id="RHEA:13985"/>
        <dbReference type="ChEBI" id="CHEBI:15378"/>
        <dbReference type="ChEBI" id="CHEBI:30616"/>
        <dbReference type="ChEBI" id="CHEBI:57476"/>
        <dbReference type="ChEBI" id="CHEBI:57590"/>
        <dbReference type="ChEBI" id="CHEBI:456216"/>
        <dbReference type="EC" id="2.7.1.39"/>
    </reaction>
</comment>
<dbReference type="InterPro" id="IPR020568">
    <property type="entry name" value="Ribosomal_Su5_D2-typ_SF"/>
</dbReference>
<evidence type="ECO:0000256" key="7">
    <source>
        <dbReference type="ARBA" id="ARBA00022697"/>
    </source>
</evidence>
<dbReference type="PIRSF" id="PIRSF000676">
    <property type="entry name" value="Homoser_kin"/>
    <property type="match status" value="1"/>
</dbReference>
<dbReference type="EC" id="2.7.1.39" evidence="3 13"/>
<name>A0A1G6P2F1_9FIRM</name>
<evidence type="ECO:0000256" key="11">
    <source>
        <dbReference type="ARBA" id="ARBA00049375"/>
    </source>
</evidence>
<evidence type="ECO:0000256" key="2">
    <source>
        <dbReference type="ARBA" id="ARBA00007370"/>
    </source>
</evidence>
<dbReference type="NCBIfam" id="TIGR00191">
    <property type="entry name" value="thrB"/>
    <property type="match status" value="1"/>
</dbReference>
<keyword evidence="9 13" id="KW-0418">Kinase</keyword>
<feature type="domain" description="GHMP kinase C-terminal" evidence="15">
    <location>
        <begin position="208"/>
        <end position="280"/>
    </location>
</feature>
<dbReference type="SUPFAM" id="SSF55060">
    <property type="entry name" value="GHMP Kinase, C-terminal domain"/>
    <property type="match status" value="1"/>
</dbReference>
<keyword evidence="6 13" id="KW-0808">Transferase</keyword>
<dbReference type="Gene3D" id="3.30.70.890">
    <property type="entry name" value="GHMP kinase, C-terminal domain"/>
    <property type="match status" value="1"/>
</dbReference>
<keyword evidence="13" id="KW-0963">Cytoplasm</keyword>
<feature type="domain" description="GHMP kinase N-terminal" evidence="14">
    <location>
        <begin position="79"/>
        <end position="145"/>
    </location>
</feature>
<keyword evidence="7 13" id="KW-0791">Threonine biosynthesis</keyword>
<dbReference type="Gene3D" id="3.30.230.10">
    <property type="match status" value="1"/>
</dbReference>
<dbReference type="GO" id="GO:0005524">
    <property type="term" value="F:ATP binding"/>
    <property type="evidence" value="ECO:0007669"/>
    <property type="project" value="UniProtKB-UniRule"/>
</dbReference>
<dbReference type="InterPro" id="IPR014721">
    <property type="entry name" value="Ribsml_uS5_D2-typ_fold_subgr"/>
</dbReference>
<dbReference type="InterPro" id="IPR006204">
    <property type="entry name" value="GHMP_kinase_N_dom"/>
</dbReference>
<comment type="similarity">
    <text evidence="2 13">Belongs to the GHMP kinase family. Homoserine kinase subfamily.</text>
</comment>
<dbReference type="HAMAP" id="MF_00384">
    <property type="entry name" value="Homoser_kinase"/>
    <property type="match status" value="1"/>
</dbReference>
<dbReference type="InterPro" id="IPR036554">
    <property type="entry name" value="GHMP_kinase_C_sf"/>
</dbReference>
<dbReference type="AlphaFoldDB" id="A0A1G6P2F1"/>
<comment type="function">
    <text evidence="12 13">Catalyzes the ATP-dependent phosphorylation of L-homoserine to L-homoserine phosphate.</text>
</comment>
<dbReference type="GO" id="GO:0009088">
    <property type="term" value="P:threonine biosynthetic process"/>
    <property type="evidence" value="ECO:0007669"/>
    <property type="project" value="UniProtKB-UniRule"/>
</dbReference>
<dbReference type="Pfam" id="PF08544">
    <property type="entry name" value="GHMP_kinases_C"/>
    <property type="match status" value="1"/>
</dbReference>
<dbReference type="InterPro" id="IPR006203">
    <property type="entry name" value="GHMP_knse_ATP-bd_CS"/>
</dbReference>
<evidence type="ECO:0000256" key="1">
    <source>
        <dbReference type="ARBA" id="ARBA00005015"/>
    </source>
</evidence>
<dbReference type="Pfam" id="PF00288">
    <property type="entry name" value="GHMP_kinases_N"/>
    <property type="match status" value="1"/>
</dbReference>
<dbReference type="GO" id="GO:0005737">
    <property type="term" value="C:cytoplasm"/>
    <property type="evidence" value="ECO:0007669"/>
    <property type="project" value="UniProtKB-SubCell"/>
</dbReference>
<evidence type="ECO:0000256" key="9">
    <source>
        <dbReference type="ARBA" id="ARBA00022777"/>
    </source>
</evidence>
<dbReference type="InterPro" id="IPR000870">
    <property type="entry name" value="Homoserine_kinase"/>
</dbReference>
<keyword evidence="8 13" id="KW-0547">Nucleotide-binding</keyword>
<evidence type="ECO:0000256" key="13">
    <source>
        <dbReference type="HAMAP-Rule" id="MF_00384"/>
    </source>
</evidence>
<evidence type="ECO:0000313" key="16">
    <source>
        <dbReference type="EMBL" id="SDC74450.1"/>
    </source>
</evidence>
<sequence>MKKSVTVRVPATSANCGPGFDSLGLALTLYNEFTFTISDEKFGFTLEVEGEGRDSFHASGRNMAFASFLSIWNRITNHKRIGIDMHMRNQVPKSRGLGSSSTAIVAGVTAASILSGANLTQDEILQETNRLEGHPDNVAPAIYGGFTISFQENGVAHTLRTVPKMPLQFIAVVPDFQLSTHMAREAIPKEIAHPDAVFNASRTALLTAALLENRPELLQYALEDKLHQPYRAKLIPGLTEVFAAGKKAGAYQCIISGSGSTLLAYASPEVDGNGIGKAMVDAFAACGQNAVYHILQLNTKGTEILHTEL</sequence>
<keyword evidence="17" id="KW-1185">Reference proteome</keyword>
<evidence type="ECO:0000313" key="17">
    <source>
        <dbReference type="Proteomes" id="UP000198943"/>
    </source>
</evidence>
<feature type="binding site" evidence="13">
    <location>
        <begin position="92"/>
        <end position="102"/>
    </location>
    <ligand>
        <name>ATP</name>
        <dbReference type="ChEBI" id="CHEBI:30616"/>
    </ligand>
</feature>
<evidence type="ECO:0000256" key="3">
    <source>
        <dbReference type="ARBA" id="ARBA00012078"/>
    </source>
</evidence>
<proteinExistence type="inferred from homology"/>
<dbReference type="Proteomes" id="UP000198943">
    <property type="component" value="Unassembled WGS sequence"/>
</dbReference>
<comment type="pathway">
    <text evidence="1 13">Amino-acid biosynthesis; L-threonine biosynthesis; L-threonine from L-aspartate: step 4/5.</text>
</comment>
<dbReference type="PROSITE" id="PS00627">
    <property type="entry name" value="GHMP_KINASES_ATP"/>
    <property type="match status" value="1"/>
</dbReference>
<dbReference type="GO" id="GO:0004413">
    <property type="term" value="F:homoserine kinase activity"/>
    <property type="evidence" value="ECO:0007669"/>
    <property type="project" value="UniProtKB-UniRule"/>
</dbReference>
<evidence type="ECO:0000256" key="8">
    <source>
        <dbReference type="ARBA" id="ARBA00022741"/>
    </source>
</evidence>
<dbReference type="UniPathway" id="UPA00050">
    <property type="reaction ID" value="UER00064"/>
</dbReference>
<evidence type="ECO:0000256" key="6">
    <source>
        <dbReference type="ARBA" id="ARBA00022679"/>
    </source>
</evidence>
<dbReference type="PANTHER" id="PTHR20861:SF1">
    <property type="entry name" value="HOMOSERINE KINASE"/>
    <property type="match status" value="1"/>
</dbReference>
<protein>
    <recommendedName>
        <fullName evidence="4 13">Homoserine kinase</fullName>
        <shortName evidence="13">HK</shortName>
        <shortName evidence="13">HSK</shortName>
        <ecNumber evidence="3 13">2.7.1.39</ecNumber>
    </recommendedName>
</protein>
<evidence type="ECO:0000259" key="15">
    <source>
        <dbReference type="Pfam" id="PF08544"/>
    </source>
</evidence>
<comment type="subcellular location">
    <subcellularLocation>
        <location evidence="13">Cytoplasm</location>
    </subcellularLocation>
</comment>
<evidence type="ECO:0000256" key="4">
    <source>
        <dbReference type="ARBA" id="ARBA00017858"/>
    </source>
</evidence>
<dbReference type="SUPFAM" id="SSF54211">
    <property type="entry name" value="Ribosomal protein S5 domain 2-like"/>
    <property type="match status" value="1"/>
</dbReference>
<keyword evidence="5 13" id="KW-0028">Amino-acid biosynthesis</keyword>
<gene>
    <name evidence="13" type="primary">thrB</name>
    <name evidence="16" type="ORF">SAMN04487864_11923</name>
</gene>
<dbReference type="PANTHER" id="PTHR20861">
    <property type="entry name" value="HOMOSERINE/4-DIPHOSPHOCYTIDYL-2-C-METHYL-D-ERYTHRITOL KINASE"/>
    <property type="match status" value="1"/>
</dbReference>
<organism evidence="16 17">
    <name type="scientific">Succiniclasticum ruminis</name>
    <dbReference type="NCBI Taxonomy" id="40841"/>
    <lineage>
        <taxon>Bacteria</taxon>
        <taxon>Bacillati</taxon>
        <taxon>Bacillota</taxon>
        <taxon>Negativicutes</taxon>
        <taxon>Acidaminococcales</taxon>
        <taxon>Acidaminococcaceae</taxon>
        <taxon>Succiniclasticum</taxon>
    </lineage>
</organism>
<keyword evidence="10 13" id="KW-0067">ATP-binding</keyword>
<dbReference type="PRINTS" id="PR00958">
    <property type="entry name" value="HOMSERKINASE"/>
</dbReference>
<dbReference type="EMBL" id="FMYW01000019">
    <property type="protein sequence ID" value="SDC74450.1"/>
    <property type="molecule type" value="Genomic_DNA"/>
</dbReference>
<evidence type="ECO:0000259" key="14">
    <source>
        <dbReference type="Pfam" id="PF00288"/>
    </source>
</evidence>
<evidence type="ECO:0000256" key="12">
    <source>
        <dbReference type="ARBA" id="ARBA00049954"/>
    </source>
</evidence>
<dbReference type="RefSeq" id="WP_093731122.1">
    <property type="nucleotide sequence ID" value="NZ_FMYW01000019.1"/>
</dbReference>
<evidence type="ECO:0000256" key="10">
    <source>
        <dbReference type="ARBA" id="ARBA00022840"/>
    </source>
</evidence>